<sequence length="777" mass="84745">MTSVNAVAAAAASQPREHLNIIYSDEGKRYKLSLRTPIARLTIGKVKQCLAAASSCPIPLRDMVLHLNGVPLSNDKDLCSTLGIDNGATLSVEPRHPSHQYNDDDGDGGRDAWQGHSPQMQGVNGTQSPVCAAAAGPTTSCSPSSPFPMSRQRRLLELQTLQQQDEMLHKDSVVRDDVLQHTMHHVEEEMDRASVRRRQLQRQRESAEEELRRINEKEAETARERERLVTLQAQEAARSTERAAQLAERREQLRAEQEAARAVAMLKLENEKKKTLLAQQQAFFDAERERAQLEQENFEATTKAQELALRAREIDIEHLRLARIREARALDADRRLAVKQRLHYYAQLGVEAPRALQRQAAALLLTEEGESDDDAGGEEAVGDRRNHWPGAPPNRPKSSRGVTGLKSATAKAVARNIDTVRNDLVRSRGPSSSPLSHADQSATVVTTVPDGGFYDARENAEENLRRLGDDLGLREKLQFDDSNTCIISIDGEYTLLVMYDAATERLYLYSTLLAALPPVVQATAEGRLKLYEFLLEASLLGREMCGGGVGASLRNDFVLMSASLYMPTSQPWSLRTLAPQFLHCLRHWRKKLTEFLQALEAQDGLSQGGGTGAGSSTPSVVTAQSSQLPAHTSAAYSLSPFMAHSAPRAGSAATSIASPLPKCFAASLSPLQASNGSAKRIIPVLGLEVTGTVLVNGVPTHYQDGVLVVNAAGPSVLAGVQPNDLIEELNGMRIHNVGDFRRVIEEQLAPGMLVPMRINRGGVAMVVTVCVEAGQSL</sequence>
<feature type="compositionally biased region" description="Polar residues" evidence="2">
    <location>
        <begin position="116"/>
        <end position="129"/>
    </location>
</feature>
<dbReference type="CDD" id="cd16364">
    <property type="entry name" value="T3SC_I-like"/>
    <property type="match status" value="1"/>
</dbReference>
<accession>A0A640K8Q5</accession>
<dbReference type="VEuPathDB" id="TriTrypDB:LtaPh_0407000"/>
<name>A0A640K8Q5_LEITA</name>
<dbReference type="SUPFAM" id="SSF54236">
    <property type="entry name" value="Ubiquitin-like"/>
    <property type="match status" value="1"/>
</dbReference>
<protein>
    <submittedName>
        <fullName evidence="3">Uncharacterized protein</fullName>
    </submittedName>
</protein>
<dbReference type="AlphaFoldDB" id="A0A640K8Q5"/>
<evidence type="ECO:0000313" key="3">
    <source>
        <dbReference type="EMBL" id="GET85678.1"/>
    </source>
</evidence>
<feature type="compositionally biased region" description="Low complexity" evidence="2">
    <location>
        <begin position="131"/>
        <end position="148"/>
    </location>
</feature>
<evidence type="ECO:0000313" key="4">
    <source>
        <dbReference type="Proteomes" id="UP000419144"/>
    </source>
</evidence>
<dbReference type="InterPro" id="IPR010261">
    <property type="entry name" value="Tir_chaperone"/>
</dbReference>
<dbReference type="Proteomes" id="UP000419144">
    <property type="component" value="Unassembled WGS sequence"/>
</dbReference>
<feature type="compositionally biased region" description="Polar residues" evidence="2">
    <location>
        <begin position="429"/>
        <end position="441"/>
    </location>
</feature>
<feature type="compositionally biased region" description="Acidic residues" evidence="2">
    <location>
        <begin position="367"/>
        <end position="377"/>
    </location>
</feature>
<dbReference type="InterPro" id="IPR029071">
    <property type="entry name" value="Ubiquitin-like_domsf"/>
</dbReference>
<dbReference type="Gene3D" id="2.30.42.10">
    <property type="match status" value="1"/>
</dbReference>
<keyword evidence="4" id="KW-1185">Reference proteome</keyword>
<evidence type="ECO:0000256" key="1">
    <source>
        <dbReference type="SAM" id="Coils"/>
    </source>
</evidence>
<feature type="coiled-coil region" evidence="1">
    <location>
        <begin position="183"/>
        <end position="310"/>
    </location>
</feature>
<evidence type="ECO:0000256" key="2">
    <source>
        <dbReference type="SAM" id="MobiDB-lite"/>
    </source>
</evidence>
<feature type="region of interest" description="Disordered" evidence="2">
    <location>
        <begin position="421"/>
        <end position="441"/>
    </location>
</feature>
<dbReference type="Gene3D" id="3.30.1460.10">
    <property type="match status" value="1"/>
</dbReference>
<feature type="region of interest" description="Disordered" evidence="2">
    <location>
        <begin position="367"/>
        <end position="407"/>
    </location>
</feature>
<feature type="region of interest" description="Disordered" evidence="2">
    <location>
        <begin position="88"/>
        <end position="149"/>
    </location>
</feature>
<organism evidence="3 4">
    <name type="scientific">Leishmania tarentolae</name>
    <name type="common">Sauroleishmania tarentolae</name>
    <dbReference type="NCBI Taxonomy" id="5689"/>
    <lineage>
        <taxon>Eukaryota</taxon>
        <taxon>Discoba</taxon>
        <taxon>Euglenozoa</taxon>
        <taxon>Kinetoplastea</taxon>
        <taxon>Metakinetoplastina</taxon>
        <taxon>Trypanosomatida</taxon>
        <taxon>Trypanosomatidae</taxon>
        <taxon>Leishmaniinae</taxon>
        <taxon>Leishmania</taxon>
        <taxon>lizard Leishmania</taxon>
    </lineage>
</organism>
<keyword evidence="1" id="KW-0175">Coiled coil</keyword>
<reference evidence="3" key="1">
    <citation type="submission" date="2019-11" db="EMBL/GenBank/DDBJ databases">
        <title>Leishmania tarentolae CDS.</title>
        <authorList>
            <person name="Goto Y."/>
            <person name="Yamagishi J."/>
        </authorList>
    </citation>
    <scope>NUCLEOTIDE SEQUENCE [LARGE SCALE GENOMIC DNA]</scope>
    <source>
        <strain evidence="3">Parrot Tar II</strain>
    </source>
</reference>
<dbReference type="SUPFAM" id="SSF69635">
    <property type="entry name" value="Type III secretory system chaperone-like"/>
    <property type="match status" value="1"/>
</dbReference>
<dbReference type="OrthoDB" id="273728at2759"/>
<dbReference type="SUPFAM" id="SSF50156">
    <property type="entry name" value="PDZ domain-like"/>
    <property type="match status" value="1"/>
</dbReference>
<dbReference type="InterPro" id="IPR036034">
    <property type="entry name" value="PDZ_sf"/>
</dbReference>
<proteinExistence type="predicted"/>
<dbReference type="Pfam" id="PF05932">
    <property type="entry name" value="CesT"/>
    <property type="match status" value="1"/>
</dbReference>
<dbReference type="EMBL" id="BLBS01000004">
    <property type="protein sequence ID" value="GET85678.1"/>
    <property type="molecule type" value="Genomic_DNA"/>
</dbReference>
<comment type="caution">
    <text evidence="3">The sequence shown here is derived from an EMBL/GenBank/DDBJ whole genome shotgun (WGS) entry which is preliminary data.</text>
</comment>
<dbReference type="GO" id="GO:0030254">
    <property type="term" value="P:protein secretion by the type III secretion system"/>
    <property type="evidence" value="ECO:0007669"/>
    <property type="project" value="InterPro"/>
</dbReference>
<gene>
    <name evidence="3" type="ORF">LtaPh_0407000</name>
</gene>